<gene>
    <name evidence="1" type="ORF">Sp14A_22090</name>
</gene>
<evidence type="ECO:0000313" key="2">
    <source>
        <dbReference type="Proteomes" id="UP000255411"/>
    </source>
</evidence>
<proteinExistence type="predicted"/>
<dbReference type="EMBL" id="CP022601">
    <property type="protein sequence ID" value="AXJ14091.1"/>
    <property type="molecule type" value="Genomic_DNA"/>
</dbReference>
<dbReference type="AlphaFoldDB" id="A0A345VMY9"/>
<accession>A0A345VMY9</accession>
<organism evidence="1 2">
    <name type="scientific">Streptococcus pluranimalium</name>
    <dbReference type="NCBI Taxonomy" id="82348"/>
    <lineage>
        <taxon>Bacteria</taxon>
        <taxon>Bacillati</taxon>
        <taxon>Bacillota</taxon>
        <taxon>Bacilli</taxon>
        <taxon>Lactobacillales</taxon>
        <taxon>Streptococcaceae</taxon>
        <taxon>Streptococcus</taxon>
    </lineage>
</organism>
<evidence type="ECO:0000313" key="1">
    <source>
        <dbReference type="EMBL" id="AXJ14091.1"/>
    </source>
</evidence>
<dbReference type="RefSeq" id="WP_115131014.1">
    <property type="nucleotide sequence ID" value="NZ_CP022601.1"/>
</dbReference>
<name>A0A345VMY9_9STRE</name>
<dbReference type="Proteomes" id="UP000255411">
    <property type="component" value="Chromosome"/>
</dbReference>
<sequence>MSKFLTVKDFDLTQIGRCFEVQEVRDYVDRDTGEILGHYYDCKILDGDHKKKWVTVRVDHYSREVTNDDIVSFEQIIVSFSGLELSSIQPRRQEGLRVFYSANEMIVEKFVSEV</sequence>
<protein>
    <submittedName>
        <fullName evidence="1">Uncharacterized protein</fullName>
    </submittedName>
</protein>
<reference evidence="1 2" key="1">
    <citation type="submission" date="2017-07" db="EMBL/GenBank/DDBJ databases">
        <title>Streptococcus pluranimalium as cause of bovine abortion.</title>
        <authorList>
            <person name="Rodriguez Campos S."/>
            <person name="Gobeli Brawand S."/>
            <person name="Brodard I."/>
            <person name="Rychener L."/>
            <person name="Perreten V."/>
        </authorList>
    </citation>
    <scope>NUCLEOTIDE SEQUENCE [LARGE SCALE GENOMIC DNA]</scope>
    <source>
        <strain evidence="1 2">14A0014</strain>
    </source>
</reference>